<dbReference type="PANTHER" id="PTHR11907">
    <property type="entry name" value="AMIDOPHOSPHORIBOSYLTRANSFERASE"/>
    <property type="match status" value="1"/>
</dbReference>
<evidence type="ECO:0000313" key="4">
    <source>
        <dbReference type="Proteomes" id="UP001604277"/>
    </source>
</evidence>
<keyword evidence="2" id="KW-0315">Glutamine amidotransferase</keyword>
<reference evidence="4" key="1">
    <citation type="submission" date="2024-07" db="EMBL/GenBank/DDBJ databases">
        <title>Two chromosome-level genome assemblies of Korean endemic species Abeliophyllum distichum and Forsythia ovata (Oleaceae).</title>
        <authorList>
            <person name="Jang H."/>
        </authorList>
    </citation>
    <scope>NUCLEOTIDE SEQUENCE [LARGE SCALE GENOMIC DNA]</scope>
</reference>
<protein>
    <submittedName>
        <fullName evidence="3">Amidophosphoribosyltransferase 2</fullName>
    </submittedName>
</protein>
<keyword evidence="1" id="KW-0808">Transferase</keyword>
<sequence length="102" mass="11115">MESAGIIAVHDNVLQSVTGVGLVSDVFNESKLDQLPRDMAIGHAGGSSFDCDIEVPFFLRIVEACNKLEKAYSRDPFGFRPLVMGRWSNGAMVLLLRLVSST</sequence>
<dbReference type="AlphaFoldDB" id="A0ABD1S6I0"/>
<keyword evidence="4" id="KW-1185">Reference proteome</keyword>
<dbReference type="SUPFAM" id="SSF56235">
    <property type="entry name" value="N-terminal nucleophile aminohydrolases (Ntn hydrolases)"/>
    <property type="match status" value="1"/>
</dbReference>
<dbReference type="EMBL" id="JBFOLJ010000011">
    <property type="protein sequence ID" value="KAL2495382.1"/>
    <property type="molecule type" value="Genomic_DNA"/>
</dbReference>
<evidence type="ECO:0000256" key="1">
    <source>
        <dbReference type="ARBA" id="ARBA00022679"/>
    </source>
</evidence>
<evidence type="ECO:0000313" key="3">
    <source>
        <dbReference type="EMBL" id="KAL2495382.1"/>
    </source>
</evidence>
<evidence type="ECO:0000256" key="2">
    <source>
        <dbReference type="ARBA" id="ARBA00022962"/>
    </source>
</evidence>
<dbReference type="Gene3D" id="3.60.20.10">
    <property type="entry name" value="Glutamine Phosphoribosylpyrophosphate, subunit 1, domain 1"/>
    <property type="match status" value="1"/>
</dbReference>
<proteinExistence type="predicted"/>
<dbReference type="Proteomes" id="UP001604277">
    <property type="component" value="Unassembled WGS sequence"/>
</dbReference>
<accession>A0ABD1S6I0</accession>
<dbReference type="InterPro" id="IPR029055">
    <property type="entry name" value="Ntn_hydrolases_N"/>
</dbReference>
<organism evidence="3 4">
    <name type="scientific">Forsythia ovata</name>
    <dbReference type="NCBI Taxonomy" id="205694"/>
    <lineage>
        <taxon>Eukaryota</taxon>
        <taxon>Viridiplantae</taxon>
        <taxon>Streptophyta</taxon>
        <taxon>Embryophyta</taxon>
        <taxon>Tracheophyta</taxon>
        <taxon>Spermatophyta</taxon>
        <taxon>Magnoliopsida</taxon>
        <taxon>eudicotyledons</taxon>
        <taxon>Gunneridae</taxon>
        <taxon>Pentapetalae</taxon>
        <taxon>asterids</taxon>
        <taxon>lamiids</taxon>
        <taxon>Lamiales</taxon>
        <taxon>Oleaceae</taxon>
        <taxon>Forsythieae</taxon>
        <taxon>Forsythia</taxon>
    </lineage>
</organism>
<comment type="caution">
    <text evidence="3">The sequence shown here is derived from an EMBL/GenBank/DDBJ whole genome shotgun (WGS) entry which is preliminary data.</text>
</comment>
<dbReference type="GO" id="GO:0016740">
    <property type="term" value="F:transferase activity"/>
    <property type="evidence" value="ECO:0007669"/>
    <property type="project" value="UniProtKB-KW"/>
</dbReference>
<name>A0ABD1S6I0_9LAMI</name>
<gene>
    <name evidence="3" type="ORF">Fot_39139</name>
</gene>